<dbReference type="Proteomes" id="UP000195012">
    <property type="component" value="Unassembled WGS sequence"/>
</dbReference>
<gene>
    <name evidence="3" type="ORF">PKNOH_S130191100</name>
</gene>
<feature type="compositionally biased region" description="Basic and acidic residues" evidence="1">
    <location>
        <begin position="59"/>
        <end position="75"/>
    </location>
</feature>
<keyword evidence="2" id="KW-0472">Membrane</keyword>
<feature type="compositionally biased region" description="Acidic residues" evidence="1">
    <location>
        <begin position="104"/>
        <end position="117"/>
    </location>
</feature>
<feature type="compositionally biased region" description="Basic and acidic residues" evidence="1">
    <location>
        <begin position="182"/>
        <end position="319"/>
    </location>
</feature>
<reference evidence="3 4" key="1">
    <citation type="submission" date="2017-05" db="EMBL/GenBank/DDBJ databases">
        <title>PacBio assembly of a Plasmodium knowlesi genome sequence with Hi-C correction and manual annotation of the SICAvar gene family.</title>
        <authorList>
            <person name="Lapp S.A."/>
            <person name="Geraldo J.A."/>
            <person name="Chien J.-T."/>
            <person name="Ay F."/>
            <person name="Pakala S.B."/>
            <person name="Batugedara G."/>
            <person name="Humphrey J.C."/>
            <person name="Debarry J.D."/>
            <person name="Le Roch K.G."/>
            <person name="Galinski M.R."/>
            <person name="Kissinger J.C."/>
        </authorList>
    </citation>
    <scope>NUCLEOTIDE SEQUENCE [LARGE SCALE GENOMIC DNA]</scope>
    <source>
        <strain evidence="4">Malayan Strain Pk1 (A+)</strain>
    </source>
</reference>
<dbReference type="VEuPathDB" id="PlasmoDB:PKA1H_110030100"/>
<feature type="transmembrane region" description="Helical" evidence="2">
    <location>
        <begin position="381"/>
        <end position="403"/>
    </location>
</feature>
<proteinExistence type="predicted"/>
<accession>A0A1Y3DIC3</accession>
<dbReference type="AlphaFoldDB" id="A0A1Y3DIC3"/>
<keyword evidence="2" id="KW-0812">Transmembrane</keyword>
<comment type="caution">
    <text evidence="3">The sequence shown here is derived from an EMBL/GenBank/DDBJ whole genome shotgun (WGS) entry which is preliminary data.</text>
</comment>
<evidence type="ECO:0000313" key="4">
    <source>
        <dbReference type="Proteomes" id="UP000195012"/>
    </source>
</evidence>
<dbReference type="EMBL" id="NETL01000027">
    <property type="protein sequence ID" value="OTN64681.1"/>
    <property type="molecule type" value="Genomic_DNA"/>
</dbReference>
<sequence>MAPFSFIKASTLIFAYLFLWYRTNYQHQVSALSTLKDDDDVSVGNSSSTLSSSSEEDDINKTHDHLKTLQSDRPHVPTTSDVEEKEKGGDKHRPPSSSPFTVDGNDDDSDDDLEDDVVLGHIPPTDDLLEKKDSHDNEMDLFNPTKENAPPDKKNGAPPNTRENRHSQKRSFFGSFFKKSPGKRDLTQSDSKKDLTQSDSKKDLTQSDPKKDLTQSDSKKDLTQSDSKKDLTQSDSKKDLTQSDSKKDLTQSDSKKDLTQSDSKKDLTQSDSKKDLTQSDSKKDLTQSDSKKDLTQSPLKGDEQKLKKNEKKSKNEKNKAPCKKKKCWRDRFICRLCRGEVKTHEWILLILVVLVLFMWIPNFVTNLFYTIPGGMRNNAYYYINFAVCIIVGAVLLIVLWKFWKSEGGRNLSNKLLKCQPPPQEQDNLPIDKSETK</sequence>
<name>A0A1Y3DIC3_PLAKN</name>
<evidence type="ECO:0000313" key="3">
    <source>
        <dbReference type="EMBL" id="OTN64681.1"/>
    </source>
</evidence>
<evidence type="ECO:0000256" key="2">
    <source>
        <dbReference type="SAM" id="Phobius"/>
    </source>
</evidence>
<dbReference type="VEuPathDB" id="PlasmoDB:PKNH_1124600"/>
<keyword evidence="2" id="KW-1133">Transmembrane helix</keyword>
<feature type="compositionally biased region" description="Low complexity" evidence="1">
    <location>
        <begin position="42"/>
        <end position="53"/>
    </location>
</feature>
<protein>
    <submittedName>
        <fullName evidence="3">Uncharacterized protein</fullName>
    </submittedName>
</protein>
<feature type="compositionally biased region" description="Low complexity" evidence="1">
    <location>
        <begin position="170"/>
        <end position="179"/>
    </location>
</feature>
<dbReference type="VEuPathDB" id="PlasmoDB:PKNOH_S130191100"/>
<feature type="transmembrane region" description="Helical" evidence="2">
    <location>
        <begin position="346"/>
        <end position="369"/>
    </location>
</feature>
<feature type="compositionally biased region" description="Basic and acidic residues" evidence="1">
    <location>
        <begin position="82"/>
        <end position="93"/>
    </location>
</feature>
<feature type="compositionally biased region" description="Basic and acidic residues" evidence="1">
    <location>
        <begin position="128"/>
        <end position="138"/>
    </location>
</feature>
<organism evidence="3 4">
    <name type="scientific">Plasmodium knowlesi</name>
    <dbReference type="NCBI Taxonomy" id="5850"/>
    <lineage>
        <taxon>Eukaryota</taxon>
        <taxon>Sar</taxon>
        <taxon>Alveolata</taxon>
        <taxon>Apicomplexa</taxon>
        <taxon>Aconoidasida</taxon>
        <taxon>Haemosporida</taxon>
        <taxon>Plasmodiidae</taxon>
        <taxon>Plasmodium</taxon>
        <taxon>Plasmodium (Plasmodium)</taxon>
    </lineage>
</organism>
<evidence type="ECO:0000256" key="1">
    <source>
        <dbReference type="SAM" id="MobiDB-lite"/>
    </source>
</evidence>
<feature type="region of interest" description="Disordered" evidence="1">
    <location>
        <begin position="37"/>
        <end position="320"/>
    </location>
</feature>